<feature type="domain" description="SEA" evidence="18">
    <location>
        <begin position="223"/>
        <end position="333"/>
    </location>
</feature>
<evidence type="ECO:0000256" key="3">
    <source>
        <dbReference type="ARBA" id="ARBA00004593"/>
    </source>
</evidence>
<evidence type="ECO:0000313" key="19">
    <source>
        <dbReference type="EMBL" id="CAH2248960.1"/>
    </source>
</evidence>
<dbReference type="Proteomes" id="UP001295444">
    <property type="component" value="Chromosome 02"/>
</dbReference>
<evidence type="ECO:0000256" key="4">
    <source>
        <dbReference type="ARBA" id="ARBA00022525"/>
    </source>
</evidence>
<evidence type="ECO:0000259" key="18">
    <source>
        <dbReference type="PROSITE" id="PS50024"/>
    </source>
</evidence>
<dbReference type="GO" id="GO:0033165">
    <property type="term" value="C:interphotoreceptor matrix"/>
    <property type="evidence" value="ECO:0007669"/>
    <property type="project" value="UniProtKB-SubCell"/>
</dbReference>
<dbReference type="AlphaFoldDB" id="A0AAD1RD13"/>
<feature type="signal peptide" evidence="17">
    <location>
        <begin position="1"/>
        <end position="21"/>
    </location>
</feature>
<gene>
    <name evidence="19" type="ORF">PECUL_23A021860</name>
</gene>
<evidence type="ECO:0000256" key="2">
    <source>
        <dbReference type="ARBA" id="ARBA00004504"/>
    </source>
</evidence>
<keyword evidence="6" id="KW-0358">Heparin-binding</keyword>
<dbReference type="PROSITE" id="PS50024">
    <property type="entry name" value="SEA"/>
    <property type="match status" value="2"/>
</dbReference>
<evidence type="ECO:0000256" key="7">
    <source>
        <dbReference type="ARBA" id="ARBA00022729"/>
    </source>
</evidence>
<dbReference type="SUPFAM" id="SSF82671">
    <property type="entry name" value="SEA domain"/>
    <property type="match status" value="2"/>
</dbReference>
<evidence type="ECO:0000256" key="1">
    <source>
        <dbReference type="ARBA" id="ARBA00004437"/>
    </source>
</evidence>
<evidence type="ECO:0000256" key="6">
    <source>
        <dbReference type="ARBA" id="ARBA00022674"/>
    </source>
</evidence>
<dbReference type="Gene3D" id="3.30.70.960">
    <property type="entry name" value="SEA domain"/>
    <property type="match status" value="2"/>
</dbReference>
<dbReference type="GO" id="GO:0001750">
    <property type="term" value="C:photoreceptor outer segment"/>
    <property type="evidence" value="ECO:0007669"/>
    <property type="project" value="UniProtKB-SubCell"/>
</dbReference>
<dbReference type="GO" id="GO:0007601">
    <property type="term" value="P:visual perception"/>
    <property type="evidence" value="ECO:0007669"/>
    <property type="project" value="InterPro"/>
</dbReference>
<evidence type="ECO:0000256" key="14">
    <source>
        <dbReference type="ARBA" id="ARBA00040753"/>
    </source>
</evidence>
<keyword evidence="9" id="KW-0730">Sialic acid</keyword>
<accession>A0AAD1RD13</accession>
<dbReference type="InterPro" id="IPR000082">
    <property type="entry name" value="SEA_dom"/>
</dbReference>
<keyword evidence="20" id="KW-1185">Reference proteome</keyword>
<evidence type="ECO:0000256" key="9">
    <source>
        <dbReference type="ARBA" id="ARBA00022981"/>
    </source>
</evidence>
<comment type="subcellular location">
    <subcellularLocation>
        <location evidence="2">Cell projection</location>
        <location evidence="2">Cilium</location>
        <location evidence="2">Photoreceptor outer segment</location>
    </subcellularLocation>
    <subcellularLocation>
        <location evidence="1">Photoreceptor inner segment</location>
    </subcellularLocation>
    <subcellularLocation>
        <location evidence="3">Secreted</location>
        <location evidence="3">Extracellular space</location>
        <location evidence="3">Extracellular matrix</location>
        <location evidence="3">Interphotoreceptor matrix</location>
    </subcellularLocation>
</comment>
<dbReference type="GO" id="GO:0001917">
    <property type="term" value="C:photoreceptor inner segment"/>
    <property type="evidence" value="ECO:0007669"/>
    <property type="project" value="UniProtKB-SubCell"/>
</dbReference>
<evidence type="ECO:0000256" key="16">
    <source>
        <dbReference type="ARBA" id="ARBA00045407"/>
    </source>
</evidence>
<dbReference type="InterPro" id="IPR000742">
    <property type="entry name" value="EGF"/>
</dbReference>
<keyword evidence="8" id="KW-0677">Repeat</keyword>
<dbReference type="PANTHER" id="PTHR12199:SF3">
    <property type="entry name" value="INTERPHOTORECEPTOR MATRIX PROTEOGLYCAN 1"/>
    <property type="match status" value="1"/>
</dbReference>
<dbReference type="GO" id="GO:0005540">
    <property type="term" value="F:hyaluronic acid binding"/>
    <property type="evidence" value="ECO:0007669"/>
    <property type="project" value="UniProtKB-KW"/>
</dbReference>
<keyword evidence="13" id="KW-0373">Hyaluronic acid</keyword>
<keyword evidence="7 17" id="KW-0732">Signal</keyword>
<feature type="domain" description="SEA" evidence="18">
    <location>
        <begin position="843"/>
        <end position="956"/>
    </location>
</feature>
<evidence type="ECO:0000256" key="11">
    <source>
        <dbReference type="ARBA" id="ARBA00023180"/>
    </source>
</evidence>
<keyword evidence="4" id="KW-0964">Secreted</keyword>
<dbReference type="SMART" id="SM00200">
    <property type="entry name" value="SEA"/>
    <property type="match status" value="2"/>
</dbReference>
<evidence type="ECO:0000256" key="8">
    <source>
        <dbReference type="ARBA" id="ARBA00022737"/>
    </source>
</evidence>
<comment type="function">
    <text evidence="16">Chondroitin sulfate-, heparin- and hyaluronan-binding protein. May serve to form a basic macromolecular scaffold comprising the insoluble interphotoreceptor matrix.</text>
</comment>
<proteinExistence type="predicted"/>
<name>A0AAD1RD13_PELCU</name>
<keyword evidence="10" id="KW-0675">Receptor</keyword>
<evidence type="ECO:0000256" key="15">
    <source>
        <dbReference type="ARBA" id="ARBA00042018"/>
    </source>
</evidence>
<keyword evidence="12" id="KW-0966">Cell projection</keyword>
<keyword evidence="5" id="KW-0272">Extracellular matrix</keyword>
<dbReference type="PROSITE" id="PS01186">
    <property type="entry name" value="EGF_2"/>
    <property type="match status" value="1"/>
</dbReference>
<evidence type="ECO:0000256" key="17">
    <source>
        <dbReference type="SAM" id="SignalP"/>
    </source>
</evidence>
<evidence type="ECO:0000256" key="12">
    <source>
        <dbReference type="ARBA" id="ARBA00023273"/>
    </source>
</evidence>
<dbReference type="InterPro" id="IPR036364">
    <property type="entry name" value="SEA_dom_sf"/>
</dbReference>
<dbReference type="InterPro" id="IPR039861">
    <property type="entry name" value="IMPG"/>
</dbReference>
<organism evidence="19 20">
    <name type="scientific">Pelobates cultripes</name>
    <name type="common">Western spadefoot toad</name>
    <dbReference type="NCBI Taxonomy" id="61616"/>
    <lineage>
        <taxon>Eukaryota</taxon>
        <taxon>Metazoa</taxon>
        <taxon>Chordata</taxon>
        <taxon>Craniata</taxon>
        <taxon>Vertebrata</taxon>
        <taxon>Euteleostomi</taxon>
        <taxon>Amphibia</taxon>
        <taxon>Batrachia</taxon>
        <taxon>Anura</taxon>
        <taxon>Pelobatoidea</taxon>
        <taxon>Pelobatidae</taxon>
        <taxon>Pelobates</taxon>
    </lineage>
</organism>
<dbReference type="GO" id="GO:0008201">
    <property type="term" value="F:heparin binding"/>
    <property type="evidence" value="ECO:0007669"/>
    <property type="project" value="UniProtKB-KW"/>
</dbReference>
<evidence type="ECO:0000313" key="20">
    <source>
        <dbReference type="Proteomes" id="UP001295444"/>
    </source>
</evidence>
<protein>
    <recommendedName>
        <fullName evidence="14">Interphotoreceptor matrix proteoglycan 1</fullName>
    </recommendedName>
    <alternativeName>
        <fullName evidence="15">Sialoprotein associated with cones and rods</fullName>
    </alternativeName>
</protein>
<reference evidence="19" key="1">
    <citation type="submission" date="2022-03" db="EMBL/GenBank/DDBJ databases">
        <authorList>
            <person name="Alioto T."/>
            <person name="Alioto T."/>
            <person name="Gomez Garrido J."/>
        </authorList>
    </citation>
    <scope>NUCLEOTIDE SEQUENCE</scope>
</reference>
<sequence length="1038" mass="115725">MNCRSGVILILICLSIHYYESKEVVSESRQTENLTTSTSLPDGFLKMSKVSALRRLFDLKRHRTKRSSIFPTGVKVCPQESVKQVLASHQAYYRLRVCQEAVWEAFRIFLDRIPQTTEYQNWVDTCLQETFCIFDIGKNFSNSQEHLDIIQQRVKEKKIVDRNEEILKEGTSAPVIVGQTVASTIDLHLPDTATDVLFNEIMNDTKPSVKESDITNLVPEQPQQQVVEFTITLKDQGYTAELSDPESPQYQELASNFQQQMQKVFEKLPGFKEIRVLRFRSDSIVVRYAVVFERGSSESKNNIETPTIASNKVENGNNEEGRKMSYTVVELQNMVAMALRDDRSLPMDLQTLWFLDDKLLVNFENDVSSPAPTAEMKTDLDEVLNAEQPLSNPTSVTEDKEKGDSFNAMLENTVEPAKELSDSPDVHNTIDSKVATEPIQPYSYSTKEFVQEAVQELTTQQILVFIGQKSPTVEENAVDVANVVSEGFTVPFSASDANKKMNIPGENWLENTPSPLDSVNQIIPITTVNPVIQNPSSSYVLEDGEDLKKHSDTTDYNAVHIKPQESMETSGDYPVPENEHTDFNTITNSVTRATSSHVPLGTTVNDMLLDAKESSTPSYISYMDEKTSKVPLLIESLPGDDEYHVDTMETSGDSSYINIPTSTSSFSSHPPYLNLNTMITEDISPADSGFIGTVETSPAYLDSYLFSTTPAFKISPVETSEPSNQATPRIIQLFEDITSTPEPQIPIPRDNLLEFSNTPQPVDKVSTQNVDVSAVFVEPTVMAPVTIAEVTGVSTEIWTKMYDTNAVPDIDNATDLDTIFNSTDSSAIEHVSQSSQGSADKGKELVVFFSLRVTNMPFSDDLFNRSSPEYKALEQQFLHLLLPYLQTNLTGFKQLEILNFRKGSVIINSKLKFAKSVPYNVTEAVHCVLEDFCNTAAKRLNLEIDSYSLDIEPADQADPCKFLACDEFSECSVNTWTKEADCLCKPGYITIDGLPCQSICDLDPDHCAVGEKCDIIAGRGAVCRLLDSAISPNMNREV</sequence>
<evidence type="ECO:0000256" key="13">
    <source>
        <dbReference type="ARBA" id="ARBA00023290"/>
    </source>
</evidence>
<dbReference type="PANTHER" id="PTHR12199">
    <property type="entry name" value="INTERPHOTORECEPTOR MATRIX PROTEOGLYCAN"/>
    <property type="match status" value="1"/>
</dbReference>
<dbReference type="EMBL" id="OW240913">
    <property type="protein sequence ID" value="CAH2248960.1"/>
    <property type="molecule type" value="Genomic_DNA"/>
</dbReference>
<keyword evidence="11" id="KW-0325">Glycoprotein</keyword>
<evidence type="ECO:0000256" key="10">
    <source>
        <dbReference type="ARBA" id="ARBA00023170"/>
    </source>
</evidence>
<dbReference type="Pfam" id="PF01390">
    <property type="entry name" value="SEA"/>
    <property type="match status" value="2"/>
</dbReference>
<feature type="chain" id="PRO_5042217290" description="Interphotoreceptor matrix proteoglycan 1" evidence="17">
    <location>
        <begin position="22"/>
        <end position="1038"/>
    </location>
</feature>
<evidence type="ECO:0000256" key="5">
    <source>
        <dbReference type="ARBA" id="ARBA00022530"/>
    </source>
</evidence>